<dbReference type="RefSeq" id="WP_127485084.1">
    <property type="nucleotide sequence ID" value="NZ_JAUMKJ010000011.1"/>
</dbReference>
<dbReference type="InterPro" id="IPR050093">
    <property type="entry name" value="ABC_SmlMolc_Importer"/>
</dbReference>
<dbReference type="SUPFAM" id="SSF52540">
    <property type="entry name" value="P-loop containing nucleoside triphosphate hydrolases"/>
    <property type="match status" value="1"/>
</dbReference>
<dbReference type="InterPro" id="IPR003593">
    <property type="entry name" value="AAA+_ATPase"/>
</dbReference>
<dbReference type="PROSITE" id="PS50893">
    <property type="entry name" value="ABC_TRANSPORTER_2"/>
    <property type="match status" value="1"/>
</dbReference>
<evidence type="ECO:0000256" key="2">
    <source>
        <dbReference type="ARBA" id="ARBA00022741"/>
    </source>
</evidence>
<dbReference type="InterPro" id="IPR017871">
    <property type="entry name" value="ABC_transporter-like_CS"/>
</dbReference>
<keyword evidence="6" id="KW-1185">Reference proteome</keyword>
<gene>
    <name evidence="5" type="ORF">Q3C12_10855</name>
</gene>
<keyword evidence="2" id="KW-0547">Nucleotide-binding</keyword>
<dbReference type="SUPFAM" id="SSF50331">
    <property type="entry name" value="MOP-like"/>
    <property type="match status" value="1"/>
</dbReference>
<comment type="caution">
    <text evidence="5">The sequence shown here is derived from an EMBL/GenBank/DDBJ whole genome shotgun (WGS) entry which is preliminary data.</text>
</comment>
<name>A0ABT8V7R2_9BACL</name>
<dbReference type="Proteomes" id="UP001168883">
    <property type="component" value="Unassembled WGS sequence"/>
</dbReference>
<dbReference type="InterPro" id="IPR008995">
    <property type="entry name" value="Mo/tungstate-bd_C_term_dom"/>
</dbReference>
<dbReference type="InterPro" id="IPR003439">
    <property type="entry name" value="ABC_transporter-like_ATP-bd"/>
</dbReference>
<evidence type="ECO:0000259" key="4">
    <source>
        <dbReference type="PROSITE" id="PS50893"/>
    </source>
</evidence>
<dbReference type="Gene3D" id="3.40.50.300">
    <property type="entry name" value="P-loop containing nucleotide triphosphate hydrolases"/>
    <property type="match status" value="1"/>
</dbReference>
<dbReference type="Pfam" id="PF08402">
    <property type="entry name" value="TOBE_2"/>
    <property type="match status" value="1"/>
</dbReference>
<protein>
    <submittedName>
        <fullName evidence="5">ABC transporter ATP-binding protein</fullName>
    </submittedName>
</protein>
<feature type="domain" description="ABC transporter" evidence="4">
    <location>
        <begin position="3"/>
        <end position="238"/>
    </location>
</feature>
<dbReference type="GO" id="GO:0005524">
    <property type="term" value="F:ATP binding"/>
    <property type="evidence" value="ECO:0007669"/>
    <property type="project" value="UniProtKB-KW"/>
</dbReference>
<proteinExistence type="predicted"/>
<dbReference type="InterPro" id="IPR027417">
    <property type="entry name" value="P-loop_NTPase"/>
</dbReference>
<dbReference type="InterPro" id="IPR013611">
    <property type="entry name" value="Transp-assoc_OB_typ2"/>
</dbReference>
<organism evidence="5 6">
    <name type="scientific">Paenibacillus ehimensis</name>
    <dbReference type="NCBI Taxonomy" id="79264"/>
    <lineage>
        <taxon>Bacteria</taxon>
        <taxon>Bacillati</taxon>
        <taxon>Bacillota</taxon>
        <taxon>Bacilli</taxon>
        <taxon>Bacillales</taxon>
        <taxon>Paenibacillaceae</taxon>
        <taxon>Paenibacillus</taxon>
    </lineage>
</organism>
<reference evidence="5" key="1">
    <citation type="submission" date="2023-07" db="EMBL/GenBank/DDBJ databases">
        <authorList>
            <person name="Aktuganov G."/>
            <person name="Boyko T."/>
            <person name="Delegan Y."/>
            <person name="Galimzianova N."/>
            <person name="Gilvanova E."/>
            <person name="Korobov V."/>
            <person name="Kuzmina L."/>
            <person name="Melentiev A."/>
            <person name="Milman P."/>
            <person name="Ryabova A."/>
            <person name="Stupak E."/>
            <person name="Yasakov T."/>
            <person name="Zharikova N."/>
            <person name="Zhurenko E."/>
        </authorList>
    </citation>
    <scope>NUCLEOTIDE SEQUENCE</scope>
    <source>
        <strain evidence="5">IB-739</strain>
    </source>
</reference>
<sequence>MDVVIRGLEKSFGAVQALHRTDLVIRKGRFTTLLGPSGCGKTTLLRMIAGLERPDRGEIRLGDECLFSAEKRVDLPAHKRHFGMVFQDFALWPHMTVFENVAFGLRATGQTKDLKQRVEEAVAKVRLQGMEKRYPHQLSGGQQQRVAFARAVALRPQLVLFDEPLSALDAVLRDEMRLELMSLVREIGLTALYVTHDQTEAMSMSDEIVVMQEGRILQQGAPEDIYRTPAHPFVARFIGKSNWLVPDRSLLRPEHVRWSPPEEGAAAAYPGTIRSVSYVGDRYEIGLEMGAMGLWTAYHSTRLQAGERVTVYVSPQHIHHIAE</sequence>
<evidence type="ECO:0000313" key="5">
    <source>
        <dbReference type="EMBL" id="MDO3677499.1"/>
    </source>
</evidence>
<keyword evidence="3 5" id="KW-0067">ATP-binding</keyword>
<evidence type="ECO:0000256" key="1">
    <source>
        <dbReference type="ARBA" id="ARBA00022448"/>
    </source>
</evidence>
<dbReference type="PANTHER" id="PTHR42781">
    <property type="entry name" value="SPERMIDINE/PUTRESCINE IMPORT ATP-BINDING PROTEIN POTA"/>
    <property type="match status" value="1"/>
</dbReference>
<accession>A0ABT8V7R2</accession>
<evidence type="ECO:0000313" key="6">
    <source>
        <dbReference type="Proteomes" id="UP001168883"/>
    </source>
</evidence>
<dbReference type="SMART" id="SM00382">
    <property type="entry name" value="AAA"/>
    <property type="match status" value="1"/>
</dbReference>
<dbReference type="PANTHER" id="PTHR42781:SF4">
    <property type="entry name" value="SPERMIDINE_PUTRESCINE IMPORT ATP-BINDING PROTEIN POTA"/>
    <property type="match status" value="1"/>
</dbReference>
<keyword evidence="1" id="KW-0813">Transport</keyword>
<dbReference type="PROSITE" id="PS00211">
    <property type="entry name" value="ABC_TRANSPORTER_1"/>
    <property type="match status" value="1"/>
</dbReference>
<evidence type="ECO:0000256" key="3">
    <source>
        <dbReference type="ARBA" id="ARBA00022840"/>
    </source>
</evidence>
<dbReference type="Pfam" id="PF00005">
    <property type="entry name" value="ABC_tran"/>
    <property type="match status" value="1"/>
</dbReference>
<dbReference type="EMBL" id="JAUMKJ010000011">
    <property type="protein sequence ID" value="MDO3677499.1"/>
    <property type="molecule type" value="Genomic_DNA"/>
</dbReference>